<dbReference type="AlphaFoldDB" id="A0A183FYL6"/>
<reference evidence="3" key="2">
    <citation type="submission" date="2019-09" db="UniProtKB">
        <authorList>
            <consortium name="WormBaseParasite"/>
        </authorList>
    </citation>
    <scope>IDENTIFICATION</scope>
</reference>
<protein>
    <submittedName>
        <fullName evidence="3">Transposase</fullName>
    </submittedName>
</protein>
<evidence type="ECO:0000313" key="2">
    <source>
        <dbReference type="Proteomes" id="UP000050761"/>
    </source>
</evidence>
<dbReference type="WBParaSite" id="HPBE_0001375101-mRNA-1">
    <property type="protein sequence ID" value="HPBE_0001375101-mRNA-1"/>
    <property type="gene ID" value="HPBE_0001375101"/>
</dbReference>
<accession>A0A3P8D9S3</accession>
<evidence type="ECO:0000313" key="3">
    <source>
        <dbReference type="WBParaSite" id="HPBE_0001375101-mRNA-1"/>
    </source>
</evidence>
<dbReference type="Proteomes" id="UP000050761">
    <property type="component" value="Unassembled WGS sequence"/>
</dbReference>
<sequence>MKPIAIGPNQALTSAHAIRAVVIGARFRHPVGVGPQHALFERRTKLGKGLQYVVQKFRTEGEPNPGLPRMQYASIHRSTIRLPCVSTRAYKTLIEHARGGDTIRNATAAATRYNIPGW</sequence>
<name>A0A183FYL6_HELPZ</name>
<reference evidence="1 2" key="1">
    <citation type="submission" date="2018-11" db="EMBL/GenBank/DDBJ databases">
        <authorList>
            <consortium name="Pathogen Informatics"/>
        </authorList>
    </citation>
    <scope>NUCLEOTIDE SEQUENCE [LARGE SCALE GENOMIC DNA]</scope>
</reference>
<evidence type="ECO:0000313" key="1">
    <source>
        <dbReference type="EMBL" id="VDO97288.1"/>
    </source>
</evidence>
<organism evidence="2 3">
    <name type="scientific">Heligmosomoides polygyrus</name>
    <name type="common">Parasitic roundworm</name>
    <dbReference type="NCBI Taxonomy" id="6339"/>
    <lineage>
        <taxon>Eukaryota</taxon>
        <taxon>Metazoa</taxon>
        <taxon>Ecdysozoa</taxon>
        <taxon>Nematoda</taxon>
        <taxon>Chromadorea</taxon>
        <taxon>Rhabditida</taxon>
        <taxon>Rhabditina</taxon>
        <taxon>Rhabditomorpha</taxon>
        <taxon>Strongyloidea</taxon>
        <taxon>Heligmosomidae</taxon>
        <taxon>Heligmosomoides</taxon>
    </lineage>
</organism>
<keyword evidence="2" id="KW-1185">Reference proteome</keyword>
<proteinExistence type="predicted"/>
<gene>
    <name evidence="1" type="ORF">HPBE_LOCUS13752</name>
</gene>
<dbReference type="EMBL" id="UZAH01028056">
    <property type="protein sequence ID" value="VDO97288.1"/>
    <property type="molecule type" value="Genomic_DNA"/>
</dbReference>
<accession>A0A183FYL6</accession>